<protein>
    <submittedName>
        <fullName evidence="1">Uncharacterized protein</fullName>
    </submittedName>
</protein>
<sequence length="108" mass="11862">MRVCCAGSGSFSQVRLCSHPLCAKLRLPLCASKDSSSLPTAGGVCCALFHTQDGMERVVSACPCVRRFGLWHWLVQADSGDLVTKKSDKMLEEGAEVKRVQSFRIRKM</sequence>
<dbReference type="Proteomes" id="UP001497482">
    <property type="component" value="Chromosome 16"/>
</dbReference>
<evidence type="ECO:0000313" key="1">
    <source>
        <dbReference type="EMBL" id="CAL1584360.1"/>
    </source>
</evidence>
<organism evidence="1 2">
    <name type="scientific">Knipowitschia caucasica</name>
    <name type="common">Caucasian dwarf goby</name>
    <name type="synonym">Pomatoschistus caucasicus</name>
    <dbReference type="NCBI Taxonomy" id="637954"/>
    <lineage>
        <taxon>Eukaryota</taxon>
        <taxon>Metazoa</taxon>
        <taxon>Chordata</taxon>
        <taxon>Craniata</taxon>
        <taxon>Vertebrata</taxon>
        <taxon>Euteleostomi</taxon>
        <taxon>Actinopterygii</taxon>
        <taxon>Neopterygii</taxon>
        <taxon>Teleostei</taxon>
        <taxon>Neoteleostei</taxon>
        <taxon>Acanthomorphata</taxon>
        <taxon>Gobiaria</taxon>
        <taxon>Gobiiformes</taxon>
        <taxon>Gobioidei</taxon>
        <taxon>Gobiidae</taxon>
        <taxon>Gobiinae</taxon>
        <taxon>Knipowitschia</taxon>
    </lineage>
</organism>
<accession>A0AAV2K379</accession>
<reference evidence="1 2" key="1">
    <citation type="submission" date="2024-04" db="EMBL/GenBank/DDBJ databases">
        <authorList>
            <person name="Waldvogel A.-M."/>
            <person name="Schoenle A."/>
        </authorList>
    </citation>
    <scope>NUCLEOTIDE SEQUENCE [LARGE SCALE GENOMIC DNA]</scope>
</reference>
<name>A0AAV2K379_KNICA</name>
<gene>
    <name evidence="1" type="ORF">KC01_LOCUS14715</name>
</gene>
<dbReference type="AlphaFoldDB" id="A0AAV2K379"/>
<dbReference type="EMBL" id="OZ035838">
    <property type="protein sequence ID" value="CAL1584360.1"/>
    <property type="molecule type" value="Genomic_DNA"/>
</dbReference>
<proteinExistence type="predicted"/>
<keyword evidence="2" id="KW-1185">Reference proteome</keyword>
<evidence type="ECO:0000313" key="2">
    <source>
        <dbReference type="Proteomes" id="UP001497482"/>
    </source>
</evidence>